<dbReference type="SMART" id="SM00586">
    <property type="entry name" value="ZnF_DBF"/>
    <property type="match status" value="1"/>
</dbReference>
<dbReference type="InterPro" id="IPR051590">
    <property type="entry name" value="Replication_Regulatory_Kinase"/>
</dbReference>
<feature type="compositionally biased region" description="Basic and acidic residues" evidence="6">
    <location>
        <begin position="1321"/>
        <end position="1337"/>
    </location>
</feature>
<sequence>MRISDPNDKKAGKPARRIRGAADIPSPPRNFVFRGLGFCTEEESLRKIRESRSRDSKDARTRSSSVQIAISETVEFFLSKTITHFITDKQQPVDSTGGGVAIVAAQTGEWNEEHQPQATTTPGTSVYHRIAVAASPSSSAPATRSSLTNVANRRSQQPGRRSSARNTYHTYHPTPREYNRGQYVNDIGSATSRTSSPCPPPASTTPTLPPATSSTSLAGHVRQQQQKQQLGATAFASSSAGGGHSPSTAATPLATATLGFDGRVKPTQPAALPRSRADAMLQRVRQQQQQQQQHQQHQPHHQPSYHLLPSSPLKYNISSPSAVTTISHSAATPIKRSDTPSPSTFNNPSSHHKHQPASPCYSPVPAPGTAGGEGWWEHVTRSVAPPTQNSPIQLASSWGTPVWSPEHALKFLRKVLDSVRNENHPEHKHRHHHQGHQQHHHHRSVTSGSTRASSSSRHAHHLHGRFLKVESISSATAYRPFYQEFKQWPDLLLVRRQTPDLGEKKAPFADVHELPKAAALKVTEASASPVTTEVTSGARMTRKLNARTSAMVTSARSASVQEQKPSTPNTAKKRAVTLLQKACETAANEGKKDKTAPAPPKDCGYCEICRIEYDSLALHVDSESHRTFVQNDENFQSLDQLIGSIGEFGGNTNDGEDGGQIGLLGGLLVDNRRDDCGVGAAGGIESPAAAAAGDGGGLSLHHKNNETDERLQQLMEAGPQAGKRRNSLDTATVKTTVTTTTTAAVDEQQIDKATELHRTIKATSNSSRKLRLATSVAIGEQQEQQRLDLQHNRIVKQGSEIEASYDETKVNSSCIAKAPKSDAKQRLSAKRPAVKEQTEEFAEPIGHGAVDSIGDSVPQEESTLKDQRKSSLIKRAIASVIASFDADSDDEDDESDSLVASDHKKPALSVNPVGSVKKTRKTCAAASVLESGSSREISVVSEEADCGGKKAKSECAVEQFIDFVVEGRDDQCAGRQGRGRSTKQVVTGVAVHTTRRSSRTSCAVIEEPVPSRTEEVQRSIDSLTTEQAQESGGMFGRRSAIHHHPHNQLNHHKHQKHKSTLSALLLKQQQERQQQLLEEAQKRRDATRVESNCEAQLNVSSDQAPCHDPDDHAAGMKVIGDFRREQQSAELQKFSSEVTGVGLDQKLKPSVGRRKRGRGAGTVAIGHHRRQQQQQQQQLEAPECQKKALSVAMGLKASTTAMNKHHHHHHHHHLSHVDGASDVVDGLGAKTRLAETALLECEGLDPKNTKRISLGLRQNPKRANLNEDFTSLLDETLERSRLISSSSSSSAATTTSATPSAVTSTVVARKAQARIRQLQHKTKDKEKAGKRKERTDVDTNEPATPSLEQQSISSSAGMKRGSTKKVGSAALEDIKVRGIRWRAPSPASRPPVKSPLLYKVIEPSMPPVAAGNDEEAADATISRTVDHGEHDAMMASKGERKVSAHSNRLRKTKSDQQQQCSPTKNGLIVKIRRVRQSELSLLNDEAENFMFPKKDESSSDSDTDDGRQTSSEGCRAIGAEAGGAGPTRNNFSLDIPSSSELERTSKCVEEEDEEDDHDAEVEHDGRTTGAAAKGCRKRRKPSSSNKLQADARNRRVSVESEPSSCASSSSGSSFVIEPIVKRARFDSQLMTNEANSSTKSGRRKASFGAAGVFDDGSDPPGSRTRFPAAPIQPTPVAVDERMTSTTTGGKHSYDKDDDNADDEVKYNNAKKRVPSFGRGRGKKGRLRQVKQTEKENPQSSDLLEKDEIPDSVVPLREDSVSSPSQLSTCTCYNAGNGSSNGAVRNRGRGSGRGGSRRGRRGRGGAASVAARSWAARGRGGRMPLCGCRLQLLDATRMPPPASPVSPGHQDALESRSDSSGPPSVLGSRRSGASKTKTTPPASKSRRGALARTGQDELDHQQPHESSLLSTEAISGSYSIASNSSSNKGKEDGMGAVFKWINFRKRCEEIEPYRFAFERVPSLEPWYETFQRQDDSTEQVYEYFGSTGYRKLPYEMGPLPALSQNCCILNYKVVACRKSNRTASQQSFSPSSVEPSSPSSKYRTAPSSEGPSGDLDSKKSPSSSLSSLPLKKRKLLLAEGAGNSNSITTNTGNSGASGSSGAGDGSGGSSGNRIARLIAGSDRPRKSPREHASTLAILSLLSQQQHRKRAAAIKILTSPKKTTTTTAQSLLASQEKHQQQDTDSNSGHGDEQQRPSSVTDRSGSGGVSGTSIKFERPLFPDSTYINSRNLCKELDAFLSEELEQVCGASSVMQALDEKQEERPTENKDATLEQPASNQRIEMNRDQPPALQLPLSPSVLREGVAIERQQLPVSKRDLLDVLQTVGREPPLSLKLVQRCETVVKKIVQFDRKPRSMLASNGGYGGAVIGLQLFDGTSSSAFGCSGSGLGGGVGHGVAACAGGSVLKKRINRTGWPTNKRKIGTRTRQQSRFLRPMMLSASSAESKQTASEDVGEESVPVIKKEKDDEDGEEDEEEDPSEGQRDDVVESQQVRHEADEDDEEEDSGPEDDEEEDVEEEEEEDDGETVIEMAQRRRGRPPTVSCKNAGTRGKVNDSSNVLAGHGKVERRNPHQTNNSPDRVTEAERPSKVSLGMETAEQQQQQFHRRRSRKSSGSSNATTVAVVGNSECVAVERKADSAAQQQATTSQDATEQRRPPISSSFYDTMPTLRAALMRDNSQQLQRQLSRSLGTTQPSPTSTVSSLPISSPLSLTLPPPAPKISPTVGQQTLWNSSPAKPADPSAQQLLSPGSRMATSGVVGTACSKYVTKTTTTMTRVDYTGGPGGGCVSNTESGGAPTCNRATNSSKPKRKSRDISRNEEATGSQRLAADDVGSSTNTIVRMNRYPAQRWSTTNNTIDDDDKECDSISSRSIFVSDDCDTTSSSTMVNAPSEDAPHPVVDQKSLTTAARHDESATAEDEEDENEKEHQSRSVVAVAAALQRSPRTPSERIRNKLVAKNRRMSALFKRRLSTTTTSSPARVVKLSPAKLNVLSNSTQATVPPKRRGMTKPIHSVTLPPPSMMPLSPPLTTSTSSSSSSCADDKPMSPAVAAAPVLSHTSTSTGNAGICTPQPSKVKTRSATKGRPPTRRTYSATNSGRGKTKNASMVMMDHLNTTSGCAIRLPFVSLVKTTFTGIDKESSMMTIANTSAISTTSATTTTASAATTIDKSSPKRKGAKGTKETKQNRRAKLVNRGASSKGKSRSPRKQQRKVPPPATERLVADAEMLEEEPDEEEEEEDAVPIVKVRRRKQIIAKREDDGRLDGDYLTKLTDDGDEHPIAQEHKPTKRKQQLKLKVFNHGNHHYTYDSSFSVTTATTESSKTAQVERISNGILEHRKEECPDGQQQNVDDGENGNEGAKHHDSNVMSSEVDEPAQPDADEQQLEEEHLIEDEHEDHEEEDEDEEHLLDTEVSDDDGIGDKGSTKIEMLELMEVVENQEEAEADHHHDEGDEGYDHRQQQQQDVLNEHDGDDEEDTFLTGDEVEVEEQEEEEDLAELERSATRIMNNDHPYANSSEDLSYRHQQRYNHRHHHHHDRDHHSVTTDEEEPEYVEVHEFEAEVEEEEEEELDAVDEDATSSHVGGEEDHLHQLCDDEEDEEDELDETEATQRTLHPPLSSNSHIVTGARSLNSSTAKTSSVTAAATTTTSPNKYSPRKLRKPRGRWYRER</sequence>
<keyword evidence="3" id="KW-0862">Zinc</keyword>
<dbReference type="PROSITE" id="PS51265">
    <property type="entry name" value="ZF_DBF4"/>
    <property type="match status" value="1"/>
</dbReference>
<feature type="compositionally biased region" description="Pro residues" evidence="6">
    <location>
        <begin position="3010"/>
        <end position="3020"/>
    </location>
</feature>
<feature type="compositionally biased region" description="Basic and acidic residues" evidence="6">
    <location>
        <begin position="1893"/>
        <end position="1902"/>
    </location>
</feature>
<feature type="compositionally biased region" description="Polar residues" evidence="6">
    <location>
        <begin position="3599"/>
        <end position="3621"/>
    </location>
</feature>
<dbReference type="GO" id="GO:1901987">
    <property type="term" value="P:regulation of cell cycle phase transition"/>
    <property type="evidence" value="ECO:0007669"/>
    <property type="project" value="TreeGrafter"/>
</dbReference>
<feature type="compositionally biased region" description="Basic and acidic residues" evidence="6">
    <location>
        <begin position="1"/>
        <end position="11"/>
    </location>
</feature>
<dbReference type="PANTHER" id="PTHR15375">
    <property type="entry name" value="ACTIVATOR OF S-PHASE KINASE-RELATED"/>
    <property type="match status" value="1"/>
</dbReference>
<feature type="region of interest" description="Disordered" evidence="6">
    <location>
        <begin position="2410"/>
        <end position="2659"/>
    </location>
</feature>
<feature type="compositionally biased region" description="Polar residues" evidence="6">
    <location>
        <begin position="3050"/>
        <end position="3068"/>
    </location>
</feature>
<feature type="compositionally biased region" description="Polar residues" evidence="6">
    <location>
        <begin position="3083"/>
        <end position="3095"/>
    </location>
</feature>
<feature type="compositionally biased region" description="Basic residues" evidence="6">
    <location>
        <begin position="1708"/>
        <end position="1728"/>
    </location>
</feature>
<dbReference type="OMA" id="KIGTRTR"/>
<feature type="compositionally biased region" description="Acidic residues" evidence="6">
    <location>
        <begin position="3461"/>
        <end position="3487"/>
    </location>
</feature>
<feature type="compositionally biased region" description="Basic and acidic residues" evidence="6">
    <location>
        <begin position="2477"/>
        <end position="2493"/>
    </location>
</feature>
<feature type="compositionally biased region" description="Acidic residues" evidence="6">
    <location>
        <begin position="2494"/>
        <end position="2523"/>
    </location>
</feature>
<feature type="compositionally biased region" description="Basic and acidic residues" evidence="6">
    <location>
        <begin position="1730"/>
        <end position="1748"/>
    </location>
</feature>
<dbReference type="Pfam" id="PF07535">
    <property type="entry name" value="zf-DBF"/>
    <property type="match status" value="1"/>
</dbReference>
<feature type="compositionally biased region" description="Polar residues" evidence="6">
    <location>
        <begin position="2719"/>
        <end position="2730"/>
    </location>
</feature>
<feature type="compositionally biased region" description="Basic residues" evidence="6">
    <location>
        <begin position="1785"/>
        <end position="1802"/>
    </location>
</feature>
<gene>
    <name evidence="8" type="ORF">AND_009310</name>
</gene>
<feature type="compositionally biased region" description="Basic residues" evidence="6">
    <location>
        <begin position="426"/>
        <end position="444"/>
    </location>
</feature>
<feature type="compositionally biased region" description="Acidic residues" evidence="6">
    <location>
        <begin position="3550"/>
        <end position="3567"/>
    </location>
</feature>
<feature type="compositionally biased region" description="Acidic residues" evidence="6">
    <location>
        <begin position="3362"/>
        <end position="3409"/>
    </location>
</feature>
<feature type="compositionally biased region" description="Polar residues" evidence="6">
    <location>
        <begin position="316"/>
        <end position="330"/>
    </location>
</feature>
<dbReference type="VEuPathDB" id="VectorBase:ADAC009310"/>
<proteinExistence type="predicted"/>
<evidence type="ECO:0000313" key="8">
    <source>
        <dbReference type="EMBL" id="ETN59083.1"/>
    </source>
</evidence>
<dbReference type="GO" id="GO:0008270">
    <property type="term" value="F:zinc ion binding"/>
    <property type="evidence" value="ECO:0007669"/>
    <property type="project" value="UniProtKB-KW"/>
</dbReference>
<dbReference type="Proteomes" id="UP000000673">
    <property type="component" value="Unassembled WGS sequence"/>
</dbReference>
<feature type="region of interest" description="Disordered" evidence="6">
    <location>
        <begin position="2153"/>
        <end position="2213"/>
    </location>
</feature>
<dbReference type="EnsemblMetazoa" id="ADAC009310-RA">
    <property type="protein sequence ID" value="ADAC009310-PA"/>
    <property type="gene ID" value="ADAC009310"/>
</dbReference>
<evidence type="ECO:0000256" key="5">
    <source>
        <dbReference type="SAM" id="Coils"/>
    </source>
</evidence>
<feature type="region of interest" description="Disordered" evidence="6">
    <location>
        <begin position="1"/>
        <end position="28"/>
    </location>
</feature>
<feature type="region of interest" description="Disordered" evidence="6">
    <location>
        <begin position="45"/>
        <end position="65"/>
    </location>
</feature>
<feature type="region of interest" description="Disordered" evidence="6">
    <location>
        <begin position="816"/>
        <end position="868"/>
    </location>
</feature>
<dbReference type="GO" id="GO:0043539">
    <property type="term" value="F:protein serine/threonine kinase activator activity"/>
    <property type="evidence" value="ECO:0007669"/>
    <property type="project" value="TreeGrafter"/>
</dbReference>
<dbReference type="GO" id="GO:0003676">
    <property type="term" value="F:nucleic acid binding"/>
    <property type="evidence" value="ECO:0007669"/>
    <property type="project" value="InterPro"/>
</dbReference>
<dbReference type="InterPro" id="IPR006572">
    <property type="entry name" value="Znf_DBF"/>
</dbReference>
<dbReference type="eggNOG" id="KOG4139">
    <property type="taxonomic scope" value="Eukaryota"/>
</dbReference>
<feature type="compositionally biased region" description="Basic residues" evidence="6">
    <location>
        <begin position="1311"/>
        <end position="1320"/>
    </location>
</feature>
<feature type="region of interest" description="Disordered" evidence="6">
    <location>
        <begin position="1836"/>
        <end position="1909"/>
    </location>
</feature>
<dbReference type="STRING" id="43151.W5J6Q7"/>
<feature type="region of interest" description="Disordered" evidence="6">
    <location>
        <begin position="2673"/>
        <end position="2752"/>
    </location>
</feature>
<feature type="compositionally biased region" description="Low complexity" evidence="6">
    <location>
        <begin position="3021"/>
        <end position="3032"/>
    </location>
</feature>
<feature type="region of interest" description="Disordered" evidence="6">
    <location>
        <begin position="2872"/>
        <end position="2927"/>
    </location>
</feature>
<feature type="compositionally biased region" description="Basic and acidic residues" evidence="6">
    <location>
        <begin position="45"/>
        <end position="61"/>
    </location>
</feature>
<feature type="compositionally biased region" description="Acidic residues" evidence="6">
    <location>
        <begin position="2463"/>
        <end position="2476"/>
    </location>
</feature>
<dbReference type="GO" id="GO:0010571">
    <property type="term" value="P:positive regulation of nuclear cell cycle DNA replication"/>
    <property type="evidence" value="ECO:0007669"/>
    <property type="project" value="TreeGrafter"/>
</dbReference>
<feature type="compositionally biased region" description="Low complexity" evidence="6">
    <location>
        <begin position="1805"/>
        <end position="1816"/>
    </location>
</feature>
<feature type="compositionally biased region" description="Basic residues" evidence="6">
    <location>
        <begin position="3644"/>
        <end position="3659"/>
    </location>
</feature>
<feature type="region of interest" description="Disordered" evidence="6">
    <location>
        <begin position="423"/>
        <end position="461"/>
    </location>
</feature>
<feature type="compositionally biased region" description="Low complexity" evidence="6">
    <location>
        <begin position="2080"/>
        <end position="2096"/>
    </location>
</feature>
<reference evidence="9" key="4">
    <citation type="submission" date="2015-06" db="UniProtKB">
        <authorList>
            <consortium name="EnsemblMetazoa"/>
        </authorList>
    </citation>
    <scope>IDENTIFICATION</scope>
</reference>
<dbReference type="HOGENOM" id="CLU_224527_0_0_1"/>
<feature type="compositionally biased region" description="Acidic residues" evidence="6">
    <location>
        <begin position="886"/>
        <end position="896"/>
    </location>
</feature>
<feature type="coiled-coil region" evidence="5">
    <location>
        <begin position="1063"/>
        <end position="1090"/>
    </location>
</feature>
<feature type="compositionally biased region" description="Polar residues" evidence="6">
    <location>
        <begin position="1760"/>
        <end position="1771"/>
    </location>
</feature>
<dbReference type="FunFam" id="6.10.250.3410:FF:000001">
    <property type="entry name" value="Protein DBF4 homolog A"/>
    <property type="match status" value="1"/>
</dbReference>
<feature type="compositionally biased region" description="Low complexity" evidence="6">
    <location>
        <begin position="2023"/>
        <end position="2039"/>
    </location>
</feature>
<feature type="compositionally biased region" description="Basic and acidic residues" evidence="6">
    <location>
        <begin position="2254"/>
        <end position="2269"/>
    </location>
</feature>
<feature type="region of interest" description="Disordered" evidence="6">
    <location>
        <begin position="1485"/>
        <end position="1819"/>
    </location>
</feature>
<feature type="compositionally biased region" description="Polar residues" evidence="6">
    <location>
        <begin position="1870"/>
        <end position="1881"/>
    </location>
</feature>
<accession>W5J6Q7</accession>
<feature type="compositionally biased region" description="Polar residues" evidence="6">
    <location>
        <begin position="1628"/>
        <end position="1639"/>
    </location>
</feature>
<feature type="compositionally biased region" description="Polar residues" evidence="6">
    <location>
        <begin position="147"/>
        <end position="169"/>
    </location>
</feature>
<feature type="compositionally biased region" description="Basic and acidic residues" evidence="6">
    <location>
        <begin position="3262"/>
        <end position="3277"/>
    </location>
</feature>
<feature type="compositionally biased region" description="Basic and acidic residues" evidence="6">
    <location>
        <begin position="3410"/>
        <end position="3420"/>
    </location>
</feature>
<organism evidence="8">
    <name type="scientific">Anopheles darlingi</name>
    <name type="common">Mosquito</name>
    <dbReference type="NCBI Taxonomy" id="43151"/>
    <lineage>
        <taxon>Eukaryota</taxon>
        <taxon>Metazoa</taxon>
        <taxon>Ecdysozoa</taxon>
        <taxon>Arthropoda</taxon>
        <taxon>Hexapoda</taxon>
        <taxon>Insecta</taxon>
        <taxon>Pterygota</taxon>
        <taxon>Neoptera</taxon>
        <taxon>Endopterygota</taxon>
        <taxon>Diptera</taxon>
        <taxon>Nematocera</taxon>
        <taxon>Culicoidea</taxon>
        <taxon>Culicidae</taxon>
        <taxon>Anophelinae</taxon>
        <taxon>Anopheles</taxon>
    </lineage>
</organism>
<dbReference type="EMBL" id="ADMH02002103">
    <property type="protein sequence ID" value="ETN59083.1"/>
    <property type="molecule type" value="Genomic_DNA"/>
</dbReference>
<feature type="compositionally biased region" description="Low complexity" evidence="6">
    <location>
        <begin position="210"/>
        <end position="258"/>
    </location>
</feature>
<evidence type="ECO:0000259" key="7">
    <source>
        <dbReference type="PROSITE" id="PS51265"/>
    </source>
</evidence>
<feature type="compositionally biased region" description="Basic and acidic residues" evidence="6">
    <location>
        <begin position="3435"/>
        <end position="3450"/>
    </location>
</feature>
<dbReference type="GO" id="GO:0031431">
    <property type="term" value="C:Dbf4-dependent protein kinase complex"/>
    <property type="evidence" value="ECO:0007669"/>
    <property type="project" value="TreeGrafter"/>
</dbReference>
<feature type="region of interest" description="Disordered" evidence="6">
    <location>
        <begin position="3262"/>
        <end position="3283"/>
    </location>
</feature>
<feature type="compositionally biased region" description="Low complexity" evidence="6">
    <location>
        <begin position="2634"/>
        <end position="2646"/>
    </location>
</feature>
<feature type="region of interest" description="Disordered" evidence="6">
    <location>
        <begin position="134"/>
        <end position="373"/>
    </location>
</feature>
<keyword evidence="1" id="KW-0479">Metal-binding</keyword>
<keyword evidence="5" id="KW-0175">Coiled coil</keyword>
<feature type="compositionally biased region" description="Polar residues" evidence="6">
    <location>
        <begin position="1527"/>
        <end position="1539"/>
    </location>
</feature>
<dbReference type="InterPro" id="IPR038545">
    <property type="entry name" value="Znf_DBF_sf"/>
</dbReference>
<evidence type="ECO:0000256" key="6">
    <source>
        <dbReference type="SAM" id="MobiDB-lite"/>
    </source>
</evidence>
<feature type="region of interest" description="Disordered" evidence="6">
    <location>
        <begin position="1283"/>
        <end position="1366"/>
    </location>
</feature>
<evidence type="ECO:0000313" key="9">
    <source>
        <dbReference type="EnsemblMetazoa" id="ADAC009310-PA"/>
    </source>
</evidence>
<reference evidence="8 10" key="1">
    <citation type="journal article" date="2010" name="BMC Genomics">
        <title>Combination of measures distinguishes pre-miRNAs from other stem-loops in the genome of the newly sequenced Anopheles darlingi.</title>
        <authorList>
            <person name="Mendes N.D."/>
            <person name="Freitas A.T."/>
            <person name="Vasconcelos A.T."/>
            <person name="Sagot M.F."/>
        </authorList>
    </citation>
    <scope>NUCLEOTIDE SEQUENCE</scope>
</reference>
<feature type="compositionally biased region" description="Low complexity" evidence="6">
    <location>
        <begin position="2674"/>
        <end position="2708"/>
    </location>
</feature>
<feature type="compositionally biased region" description="Acidic residues" evidence="6">
    <location>
        <begin position="3584"/>
        <end position="3597"/>
    </location>
</feature>
<feature type="compositionally biased region" description="Low complexity" evidence="6">
    <location>
        <begin position="2159"/>
        <end position="2172"/>
    </location>
</feature>
<evidence type="ECO:0000256" key="4">
    <source>
        <dbReference type="PROSITE-ProRule" id="PRU00600"/>
    </source>
</evidence>
<feature type="region of interest" description="Disordered" evidence="6">
    <location>
        <begin position="2784"/>
        <end position="2830"/>
    </location>
</feature>
<reference evidence="8" key="2">
    <citation type="submission" date="2010-05" db="EMBL/GenBank/DDBJ databases">
        <authorList>
            <person name="Almeida L.G."/>
            <person name="Nicolas M.F."/>
            <person name="Souza R.C."/>
            <person name="Vasconcelos A.T.R."/>
        </authorList>
    </citation>
    <scope>NUCLEOTIDE SEQUENCE</scope>
</reference>
<feature type="compositionally biased region" description="Low complexity" evidence="6">
    <location>
        <begin position="134"/>
        <end position="146"/>
    </location>
</feature>
<feature type="compositionally biased region" description="Low complexity" evidence="6">
    <location>
        <begin position="286"/>
        <end position="296"/>
    </location>
</feature>
<dbReference type="PANTHER" id="PTHR15375:SF26">
    <property type="entry name" value="PROTEIN CHIFFON"/>
    <property type="match status" value="1"/>
</dbReference>
<feature type="compositionally biased region" description="Polar residues" evidence="6">
    <location>
        <begin position="1455"/>
        <end position="1464"/>
    </location>
</feature>
<evidence type="ECO:0000256" key="3">
    <source>
        <dbReference type="ARBA" id="ARBA00022833"/>
    </source>
</evidence>
<evidence type="ECO:0000256" key="1">
    <source>
        <dbReference type="ARBA" id="ARBA00022723"/>
    </source>
</evidence>
<feature type="compositionally biased region" description="Gly residues" evidence="6">
    <location>
        <begin position="2097"/>
        <end position="2109"/>
    </location>
</feature>
<feature type="compositionally biased region" description="Acidic residues" evidence="6">
    <location>
        <begin position="1549"/>
        <end position="1559"/>
    </location>
</feature>
<feature type="region of interest" description="Disordered" evidence="6">
    <location>
        <begin position="1436"/>
        <end position="1464"/>
    </location>
</feature>
<feature type="region of interest" description="Disordered" evidence="6">
    <location>
        <begin position="2023"/>
        <end position="2067"/>
    </location>
</feature>
<dbReference type="VEuPathDB" id="VectorBase:ADAR2_002225"/>
<feature type="compositionally biased region" description="Basic and acidic residues" evidence="6">
    <location>
        <begin position="1589"/>
        <end position="1598"/>
    </location>
</feature>
<feature type="compositionally biased region" description="Low complexity" evidence="6">
    <location>
        <begin position="445"/>
        <end position="456"/>
    </location>
</feature>
<keyword evidence="2 4" id="KW-0863">Zinc-finger</keyword>
<name>W5J6Q7_ANODA</name>
<feature type="compositionally biased region" description="Low complexity" evidence="6">
    <location>
        <begin position="1284"/>
        <end position="1308"/>
    </location>
</feature>
<feature type="compositionally biased region" description="Low complexity" evidence="6">
    <location>
        <begin position="339"/>
        <end position="349"/>
    </location>
</feature>
<feature type="region of interest" description="Disordered" evidence="6">
    <location>
        <begin position="2080"/>
        <end position="2113"/>
    </location>
</feature>
<feature type="compositionally biased region" description="Low complexity" evidence="6">
    <location>
        <begin position="3622"/>
        <end position="3639"/>
    </location>
</feature>
<evidence type="ECO:0000256" key="2">
    <source>
        <dbReference type="ARBA" id="ARBA00022771"/>
    </source>
</evidence>
<feature type="region of interest" description="Disordered" evidence="6">
    <location>
        <begin position="3144"/>
        <end position="3213"/>
    </location>
</feature>
<evidence type="ECO:0000313" key="10">
    <source>
        <dbReference type="Proteomes" id="UP000000673"/>
    </source>
</evidence>
<feature type="compositionally biased region" description="Basic residues" evidence="6">
    <location>
        <begin position="3069"/>
        <end position="3081"/>
    </location>
</feature>
<feature type="domain" description="DBF4-type" evidence="7">
    <location>
        <begin position="599"/>
        <end position="648"/>
    </location>
</feature>
<feature type="region of interest" description="Disordered" evidence="6">
    <location>
        <begin position="886"/>
        <end position="911"/>
    </location>
</feature>
<keyword evidence="10" id="KW-1185">Reference proteome</keyword>
<feature type="compositionally biased region" description="Polar residues" evidence="6">
    <location>
        <begin position="2436"/>
        <end position="2447"/>
    </location>
</feature>
<feature type="region of interest" description="Disordered" evidence="6">
    <location>
        <begin position="2992"/>
        <end position="3095"/>
    </location>
</feature>
<feature type="compositionally biased region" description="Low complexity" evidence="6">
    <location>
        <begin position="3144"/>
        <end position="3160"/>
    </location>
</feature>
<feature type="region of interest" description="Disordered" evidence="6">
    <location>
        <begin position="3310"/>
        <end position="3659"/>
    </location>
</feature>
<feature type="compositionally biased region" description="Basic and acidic residues" evidence="6">
    <location>
        <begin position="3573"/>
        <end position="3583"/>
    </location>
</feature>
<feature type="compositionally biased region" description="Polar residues" evidence="6">
    <location>
        <begin position="2040"/>
        <end position="2049"/>
    </location>
</feature>
<feature type="compositionally biased region" description="Low complexity" evidence="6">
    <location>
        <begin position="1773"/>
        <end position="1784"/>
    </location>
</feature>
<feature type="compositionally biased region" description="Acidic residues" evidence="6">
    <location>
        <begin position="2909"/>
        <end position="2918"/>
    </location>
</feature>
<reference evidence="8" key="3">
    <citation type="journal article" date="2013" name="Nucleic Acids Res.">
        <title>The genome of Anopheles darlingi, the main neotropical malaria vector.</title>
        <authorList>
            <person name="Marinotti O."/>
            <person name="Cerqueira G.C."/>
            <person name="de Almeida L.G."/>
            <person name="Ferro M.I."/>
            <person name="Loreto E.L."/>
            <person name="Zaha A."/>
            <person name="Teixeira S.M."/>
            <person name="Wespiser A.R."/>
            <person name="Almeida E Silva A."/>
            <person name="Schlindwein A.D."/>
            <person name="Pacheco A.C."/>
            <person name="Silva A.L."/>
            <person name="Graveley B.R."/>
            <person name="Walenz B.P."/>
            <person name="Lima Bde A."/>
            <person name="Ribeiro C.A."/>
            <person name="Nunes-Silva C.G."/>
            <person name="de Carvalho C.R."/>
            <person name="Soares C.M."/>
            <person name="de Menezes C.B."/>
            <person name="Matiolli C."/>
            <person name="Caffrey D."/>
            <person name="Araujo D.A."/>
            <person name="de Oliveira D.M."/>
            <person name="Golenbock D."/>
            <person name="Grisard E.C."/>
            <person name="Fantinatti-Garboggini F."/>
            <person name="de Carvalho F.M."/>
            <person name="Barcellos F.G."/>
            <person name="Prosdocimi F."/>
            <person name="May G."/>
            <person name="Azevedo Junior G.M."/>
            <person name="Guimaraes G.M."/>
            <person name="Goldman G.H."/>
            <person name="Padilha I.Q."/>
            <person name="Batista Jda S."/>
            <person name="Ferro J.A."/>
            <person name="Ribeiro J.M."/>
            <person name="Fietto J.L."/>
            <person name="Dabbas K.M."/>
            <person name="Cerdeira L."/>
            <person name="Agnez-Lima L.F."/>
            <person name="Brocchi M."/>
            <person name="de Carvalho M.O."/>
            <person name="Teixeira Mde M."/>
            <person name="Diniz Maia Mde M."/>
            <person name="Goldman M.H."/>
            <person name="Cruz Schneider M.P."/>
            <person name="Felipe M.S."/>
            <person name="Hungria M."/>
            <person name="Nicolas M.F."/>
            <person name="Pereira M."/>
            <person name="Montes M.A."/>
            <person name="Cantao M.E."/>
            <person name="Vincentz M."/>
            <person name="Rafael M.S."/>
            <person name="Silverman N."/>
            <person name="Stoco P.H."/>
            <person name="Souza R.C."/>
            <person name="Vicentini R."/>
            <person name="Gazzinelli R.T."/>
            <person name="Neves Rde O."/>
            <person name="Silva R."/>
            <person name="Astolfi-Filho S."/>
            <person name="Maciel T.E."/>
            <person name="Urmenyi T.P."/>
            <person name="Tadei W.P."/>
            <person name="Camargo E.P."/>
            <person name="de Vasconcelos A.T."/>
        </authorList>
    </citation>
    <scope>NUCLEOTIDE SEQUENCE</scope>
</reference>
<feature type="compositionally biased region" description="Basic residues" evidence="6">
    <location>
        <begin position="3193"/>
        <end position="3203"/>
    </location>
</feature>
<feature type="compositionally biased region" description="Pro residues" evidence="6">
    <location>
        <begin position="197"/>
        <end position="209"/>
    </location>
</feature>
<protein>
    <recommendedName>
        <fullName evidence="7">DBF4-type domain-containing protein</fullName>
    </recommendedName>
</protein>
<feature type="compositionally biased region" description="Polar residues" evidence="6">
    <location>
        <begin position="1341"/>
        <end position="1356"/>
    </location>
</feature>
<feature type="compositionally biased region" description="Low complexity" evidence="6">
    <location>
        <begin position="1599"/>
        <end position="1617"/>
    </location>
</feature>
<dbReference type="Gene3D" id="6.10.250.3410">
    <property type="entry name" value="DBF zinc finger"/>
    <property type="match status" value="1"/>
</dbReference>
<feature type="region of interest" description="Disordered" evidence="6">
    <location>
        <begin position="2253"/>
        <end position="2272"/>
    </location>
</feature>
<feature type="compositionally biased region" description="Basic residues" evidence="6">
    <location>
        <begin position="3514"/>
        <end position="3528"/>
    </location>
</feature>